<proteinExistence type="predicted"/>
<evidence type="ECO:0000313" key="1">
    <source>
        <dbReference type="EMBL" id="MBB6250778.1"/>
    </source>
</evidence>
<protein>
    <submittedName>
        <fullName evidence="1">Uncharacterized protein</fullName>
    </submittedName>
</protein>
<dbReference type="AlphaFoldDB" id="A0A7X0AVB6"/>
<sequence length="65" mass="7734">MRPPHKFNVGQTLDFTPHRLGEMPADGRYEVVRLMPREGKEFLYRVRSVKTGQERMVYETQLKEP</sequence>
<keyword evidence="2" id="KW-1185">Reference proteome</keyword>
<dbReference type="RefSeq" id="WP_184798683.1">
    <property type="nucleotide sequence ID" value="NZ_JACIIZ010000003.1"/>
</dbReference>
<gene>
    <name evidence="1" type="ORF">FHS74_001323</name>
</gene>
<dbReference type="Proteomes" id="UP000539175">
    <property type="component" value="Unassembled WGS sequence"/>
</dbReference>
<reference evidence="1 2" key="1">
    <citation type="submission" date="2020-08" db="EMBL/GenBank/DDBJ databases">
        <title>Genomic Encyclopedia of Type Strains, Phase IV (KMG-IV): sequencing the most valuable type-strain genomes for metagenomic binning, comparative biology and taxonomic classification.</title>
        <authorList>
            <person name="Goeker M."/>
        </authorList>
    </citation>
    <scope>NUCLEOTIDE SEQUENCE [LARGE SCALE GENOMIC DNA]</scope>
    <source>
        <strain evidence="1 2">DSM 22198</strain>
    </source>
</reference>
<name>A0A7X0AVB6_9PROT</name>
<dbReference type="EMBL" id="JACIIZ010000003">
    <property type="protein sequence ID" value="MBB6250778.1"/>
    <property type="molecule type" value="Genomic_DNA"/>
</dbReference>
<evidence type="ECO:0000313" key="2">
    <source>
        <dbReference type="Proteomes" id="UP000539175"/>
    </source>
</evidence>
<organism evidence="1 2">
    <name type="scientific">Nitrospirillum iridis</name>
    <dbReference type="NCBI Taxonomy" id="765888"/>
    <lineage>
        <taxon>Bacteria</taxon>
        <taxon>Pseudomonadati</taxon>
        <taxon>Pseudomonadota</taxon>
        <taxon>Alphaproteobacteria</taxon>
        <taxon>Rhodospirillales</taxon>
        <taxon>Azospirillaceae</taxon>
        <taxon>Nitrospirillum</taxon>
    </lineage>
</organism>
<comment type="caution">
    <text evidence="1">The sequence shown here is derived from an EMBL/GenBank/DDBJ whole genome shotgun (WGS) entry which is preliminary data.</text>
</comment>
<accession>A0A7X0AVB6</accession>